<dbReference type="SUPFAM" id="SSF49303">
    <property type="entry name" value="beta-Galactosidase/glucuronidase domain"/>
    <property type="match status" value="1"/>
</dbReference>
<dbReference type="PANTHER" id="PTHR42732">
    <property type="entry name" value="BETA-GALACTOSIDASE"/>
    <property type="match status" value="1"/>
</dbReference>
<dbReference type="Gene3D" id="2.60.40.10">
    <property type="entry name" value="Immunoglobulins"/>
    <property type="match status" value="2"/>
</dbReference>
<dbReference type="SUPFAM" id="SSF51445">
    <property type="entry name" value="(Trans)glycosidases"/>
    <property type="match status" value="1"/>
</dbReference>
<evidence type="ECO:0000256" key="2">
    <source>
        <dbReference type="ARBA" id="ARBA00022801"/>
    </source>
</evidence>
<dbReference type="InterPro" id="IPR036156">
    <property type="entry name" value="Beta-gal/glucu_dom_sf"/>
</dbReference>
<keyword evidence="2" id="KW-0378">Hydrolase</keyword>
<reference evidence="10 11" key="1">
    <citation type="journal article" date="1994" name="Int. J. Syst. Bacteriol.">
        <title>Phylogenetic positions of novel aerobic, bacteriochlorophyll a-containing bacteria and description of Roseococcus thiosulfatophilus gen. nov., sp. nov., Erythromicrobium ramosum gen. nov., sp. nov., and Erythrobacter litoralis sp. nov.</title>
        <authorList>
            <person name="Yurkov V."/>
            <person name="Stackebrandt E."/>
            <person name="Holmes A."/>
            <person name="Fuerst J.A."/>
            <person name="Hugenholtz P."/>
            <person name="Golecki J."/>
            <person name="Gad'on N."/>
            <person name="Gorlenko V.M."/>
            <person name="Kompantseva E.I."/>
            <person name="Drews G."/>
        </authorList>
    </citation>
    <scope>NUCLEOTIDE SEQUENCE [LARGE SCALE GENOMIC DNA]</scope>
    <source>
        <strain evidence="10 11">KR-99</strain>
    </source>
</reference>
<feature type="chain" id="PRO_5031314963" evidence="4">
    <location>
        <begin position="34"/>
        <end position="911"/>
    </location>
</feature>
<keyword evidence="11" id="KW-1185">Reference proteome</keyword>
<dbReference type="Pfam" id="PF16355">
    <property type="entry name" value="DUF4982"/>
    <property type="match status" value="1"/>
</dbReference>
<feature type="domain" description="DUF4982" evidence="9">
    <location>
        <begin position="686"/>
        <end position="741"/>
    </location>
</feature>
<dbReference type="InterPro" id="IPR032311">
    <property type="entry name" value="DUF4982"/>
</dbReference>
<protein>
    <submittedName>
        <fullName evidence="10">Beta-galactosidase</fullName>
    </submittedName>
</protein>
<dbReference type="InterPro" id="IPR006101">
    <property type="entry name" value="Glyco_hydro_2"/>
</dbReference>
<dbReference type="Pfam" id="PF00703">
    <property type="entry name" value="Glyco_hydro_2"/>
    <property type="match status" value="1"/>
</dbReference>
<dbReference type="PRINTS" id="PR00132">
    <property type="entry name" value="GLHYDRLASE2"/>
</dbReference>
<feature type="domain" description="Glycosyl hydrolases family 2 sugar binding" evidence="7">
    <location>
        <begin position="60"/>
        <end position="217"/>
    </location>
</feature>
<evidence type="ECO:0000256" key="1">
    <source>
        <dbReference type="ARBA" id="ARBA00007401"/>
    </source>
</evidence>
<name>A0A7V8U7D9_9SPHN</name>
<evidence type="ECO:0000256" key="3">
    <source>
        <dbReference type="ARBA" id="ARBA00023295"/>
    </source>
</evidence>
<keyword evidence="4" id="KW-0732">Signal</keyword>
<proteinExistence type="inferred from homology"/>
<comment type="caution">
    <text evidence="10">The sequence shown here is derived from an EMBL/GenBank/DDBJ whole genome shotgun (WGS) entry which is preliminary data.</text>
</comment>
<evidence type="ECO:0000259" key="5">
    <source>
        <dbReference type="Pfam" id="PF00703"/>
    </source>
</evidence>
<dbReference type="InterPro" id="IPR017853">
    <property type="entry name" value="GH"/>
</dbReference>
<dbReference type="GO" id="GO:0005975">
    <property type="term" value="P:carbohydrate metabolic process"/>
    <property type="evidence" value="ECO:0007669"/>
    <property type="project" value="InterPro"/>
</dbReference>
<evidence type="ECO:0000259" key="9">
    <source>
        <dbReference type="Pfam" id="PF16355"/>
    </source>
</evidence>
<dbReference type="AlphaFoldDB" id="A0A7V8U7D9"/>
<accession>A0A7V8U7D9</accession>
<sequence>MTREHRMRACAMHRVAGAALGMAAMCMPAPSLAQGSAPTGAMPHPVRAAASTARSVTPLSDGWRFLFGEAPDGVTGADFDDREWQPVSLPHSWNRMGNYTAQRAESTDVRQGTGWYRLRLDKPVPAKGKRAILQFDGVGAIADLWVNGQHVGQHKGAFSRFRFDITDFLKPGLPNIIVVRADNSKPEPGSTTEHVIPLGGDFFIHGGLYRGVSLIETDAASIDLMDHGGPGIYVSTPSVTAERAEVSVLTRLRNSGAKPRKLAVVAHIADADGRTVANATVPARQLGAGETHELTTSLVLTNPRLWQGRADPYLYSVTVELREGARVIDSVTEPLGVRSFAWDADKGFILNDKPMRLHGASRHQDWQGKGWALSPEDHATDMAIMAEMGVNTVRHAHYQHAQEWSDLADQSGMVVKAELPFVHQSAFDESLPAPELVANARAQLTELIRQNYNHPSIMLWSVGNEIDIGAAIMALMKGGKGAPAKSRDMLVELNALAKREDPSRPTLYADCCEGIPSPLSRPGAQVLNDVTDVVGLNRYFGWYYGQPQDLSRALDALHARYPGRAMTVTEYGAGGAFTQHTDNPLGGPVNANGRPHPEEFQAWVHEENWKALQKAPFLSASWIWNMFDFASTAREEGEAYDLNDKGLVSHDRKTRKDAFYFYKAQWSDEPVLYLTGRRYIDRAYPVVDVRAYSNAPRASLTVNGQAIGTVDCPDRICVWPGVRLRAGNNQVAASAERDGKVLTDSVSWTAPDATKGLHVRAGHLTGLTTSAGLRFGSDNFFTGGQAPELRMAGRTRVAPSNVTGTGDPELYASYRQGAFSYDLPLPDGRWTVTLHMFEPEADTAKAAARSITVLANGKPVLTGFNPAKAAGGSLKAVTRSFDLASQGGLKLDFNGGDSGAVVSAISVIPAR</sequence>
<dbReference type="PANTHER" id="PTHR42732:SF1">
    <property type="entry name" value="BETA-MANNOSIDASE"/>
    <property type="match status" value="1"/>
</dbReference>
<comment type="similarity">
    <text evidence="1">Belongs to the glycosyl hydrolase 2 family.</text>
</comment>
<feature type="domain" description="Glycoside hydrolase family 2 catalytic" evidence="6">
    <location>
        <begin position="345"/>
        <end position="666"/>
    </location>
</feature>
<evidence type="ECO:0000259" key="7">
    <source>
        <dbReference type="Pfam" id="PF02837"/>
    </source>
</evidence>
<dbReference type="GO" id="GO:0004553">
    <property type="term" value="F:hydrolase activity, hydrolyzing O-glycosyl compounds"/>
    <property type="evidence" value="ECO:0007669"/>
    <property type="project" value="InterPro"/>
</dbReference>
<dbReference type="Gene3D" id="3.20.20.80">
    <property type="entry name" value="Glycosidases"/>
    <property type="match status" value="1"/>
</dbReference>
<dbReference type="InterPro" id="IPR006103">
    <property type="entry name" value="Glyco_hydro_2_cat"/>
</dbReference>
<dbReference type="EMBL" id="VDES01000001">
    <property type="protein sequence ID" value="MBA1372879.1"/>
    <property type="molecule type" value="Genomic_DNA"/>
</dbReference>
<dbReference type="Pfam" id="PF02837">
    <property type="entry name" value="Glyco_hydro_2_N"/>
    <property type="match status" value="1"/>
</dbReference>
<feature type="signal peptide" evidence="4">
    <location>
        <begin position="1"/>
        <end position="33"/>
    </location>
</feature>
<dbReference type="InterPro" id="IPR006102">
    <property type="entry name" value="Ig-like_GH2"/>
</dbReference>
<dbReference type="Pfam" id="PF11721">
    <property type="entry name" value="Malectin"/>
    <property type="match status" value="1"/>
</dbReference>
<dbReference type="Gene3D" id="2.60.120.260">
    <property type="entry name" value="Galactose-binding domain-like"/>
    <property type="match status" value="1"/>
</dbReference>
<evidence type="ECO:0000256" key="4">
    <source>
        <dbReference type="SAM" id="SignalP"/>
    </source>
</evidence>
<dbReference type="Gene3D" id="2.60.120.430">
    <property type="entry name" value="Galactose-binding lectin"/>
    <property type="match status" value="1"/>
</dbReference>
<dbReference type="Proteomes" id="UP000589292">
    <property type="component" value="Unassembled WGS sequence"/>
</dbReference>
<dbReference type="InterPro" id="IPR013783">
    <property type="entry name" value="Ig-like_fold"/>
</dbReference>
<feature type="domain" description="Malectin" evidence="8">
    <location>
        <begin position="766"/>
        <end position="881"/>
    </location>
</feature>
<feature type="domain" description="Glycoside hydrolase family 2 immunoglobulin-like beta-sandwich" evidence="5">
    <location>
        <begin position="236"/>
        <end position="338"/>
    </location>
</feature>
<dbReference type="InterPro" id="IPR051913">
    <property type="entry name" value="GH2_Domain-Containing"/>
</dbReference>
<dbReference type="SUPFAM" id="SSF49785">
    <property type="entry name" value="Galactose-binding domain-like"/>
    <property type="match status" value="1"/>
</dbReference>
<evidence type="ECO:0000313" key="10">
    <source>
        <dbReference type="EMBL" id="MBA1372879.1"/>
    </source>
</evidence>
<dbReference type="InterPro" id="IPR008979">
    <property type="entry name" value="Galactose-bd-like_sf"/>
</dbReference>
<dbReference type="Pfam" id="PF02836">
    <property type="entry name" value="Glyco_hydro_2_C"/>
    <property type="match status" value="1"/>
</dbReference>
<evidence type="ECO:0000313" key="11">
    <source>
        <dbReference type="Proteomes" id="UP000589292"/>
    </source>
</evidence>
<evidence type="ECO:0000259" key="8">
    <source>
        <dbReference type="Pfam" id="PF11721"/>
    </source>
</evidence>
<dbReference type="InterPro" id="IPR021720">
    <property type="entry name" value="Malectin_dom"/>
</dbReference>
<keyword evidence="3" id="KW-0326">Glycosidase</keyword>
<organism evidence="10 11">
    <name type="scientific">Sphingomonas ursincola</name>
    <dbReference type="NCBI Taxonomy" id="56361"/>
    <lineage>
        <taxon>Bacteria</taxon>
        <taxon>Pseudomonadati</taxon>
        <taxon>Pseudomonadota</taxon>
        <taxon>Alphaproteobacteria</taxon>
        <taxon>Sphingomonadales</taxon>
        <taxon>Sphingomonadaceae</taxon>
        <taxon>Sphingomonas</taxon>
    </lineage>
</organism>
<evidence type="ECO:0000259" key="6">
    <source>
        <dbReference type="Pfam" id="PF02836"/>
    </source>
</evidence>
<gene>
    <name evidence="10" type="ORF">FG486_00895</name>
</gene>
<dbReference type="InterPro" id="IPR006104">
    <property type="entry name" value="Glyco_hydro_2_N"/>
</dbReference>